<protein>
    <recommendedName>
        <fullName evidence="10">YicC family protein</fullName>
    </recommendedName>
</protein>
<evidence type="ECO:0000256" key="1">
    <source>
        <dbReference type="ARBA" id="ARBA00001968"/>
    </source>
</evidence>
<keyword evidence="4" id="KW-0378">Hydrolase</keyword>
<evidence type="ECO:0000313" key="8">
    <source>
        <dbReference type="EMBL" id="BDV32697.1"/>
    </source>
</evidence>
<gene>
    <name evidence="8" type="ORF">SS37A_02260</name>
</gene>
<organism evidence="8 9">
    <name type="scientific">Methylocystis iwaonis</name>
    <dbReference type="NCBI Taxonomy" id="2885079"/>
    <lineage>
        <taxon>Bacteria</taxon>
        <taxon>Pseudomonadati</taxon>
        <taxon>Pseudomonadota</taxon>
        <taxon>Alphaproteobacteria</taxon>
        <taxon>Hyphomicrobiales</taxon>
        <taxon>Methylocystaceae</taxon>
        <taxon>Methylocystis</taxon>
    </lineage>
</organism>
<name>A0ABM8E4G5_9HYPH</name>
<evidence type="ECO:0000256" key="5">
    <source>
        <dbReference type="ARBA" id="ARBA00035648"/>
    </source>
</evidence>
<dbReference type="Proteomes" id="UP001317629">
    <property type="component" value="Chromosome"/>
</dbReference>
<dbReference type="Pfam" id="PF03755">
    <property type="entry name" value="YicC-like_N"/>
    <property type="match status" value="1"/>
</dbReference>
<evidence type="ECO:0000256" key="2">
    <source>
        <dbReference type="ARBA" id="ARBA00022722"/>
    </source>
</evidence>
<dbReference type="InterPro" id="IPR013551">
    <property type="entry name" value="YicC-like_C"/>
</dbReference>
<accession>A0ABM8E4G5</accession>
<dbReference type="PANTHER" id="PTHR30636:SF3">
    <property type="entry name" value="UPF0701 PROTEIN YICC"/>
    <property type="match status" value="1"/>
</dbReference>
<evidence type="ECO:0000313" key="9">
    <source>
        <dbReference type="Proteomes" id="UP001317629"/>
    </source>
</evidence>
<dbReference type="InterPro" id="IPR013527">
    <property type="entry name" value="YicC-like_N"/>
</dbReference>
<keyword evidence="3" id="KW-0255">Endonuclease</keyword>
<dbReference type="Pfam" id="PF08340">
    <property type="entry name" value="YicC-like_C"/>
    <property type="match status" value="1"/>
</dbReference>
<comment type="cofactor">
    <cofactor evidence="1">
        <name>a divalent metal cation</name>
        <dbReference type="ChEBI" id="CHEBI:60240"/>
    </cofactor>
</comment>
<evidence type="ECO:0000259" key="7">
    <source>
        <dbReference type="Pfam" id="PF08340"/>
    </source>
</evidence>
<proteinExistence type="inferred from homology"/>
<reference evidence="8 9" key="1">
    <citation type="journal article" date="2023" name="Int. J. Syst. Evol. Microbiol.">
        <title>Methylocystis iwaonis sp. nov., a type II methane-oxidizing bacterium from surface soil of a rice paddy field in Japan, and emended description of the genus Methylocystis (ex Whittenbury et al. 1970) Bowman et al. 1993.</title>
        <authorList>
            <person name="Kaise H."/>
            <person name="Sawadogo J.B."/>
            <person name="Alam M.S."/>
            <person name="Ueno C."/>
            <person name="Dianou D."/>
            <person name="Shinjo R."/>
            <person name="Asakawa S."/>
        </authorList>
    </citation>
    <scope>NUCLEOTIDE SEQUENCE [LARGE SCALE GENOMIC DNA]</scope>
    <source>
        <strain evidence="8 9">SS37A-Re</strain>
    </source>
</reference>
<feature type="domain" description="Endoribonuclease YicC-like N-terminal" evidence="6">
    <location>
        <begin position="7"/>
        <end position="161"/>
    </location>
</feature>
<dbReference type="InterPro" id="IPR005229">
    <property type="entry name" value="YicC/YloC-like"/>
</dbReference>
<keyword evidence="9" id="KW-1185">Reference proteome</keyword>
<feature type="domain" description="Endoribonuclease YicC-like C-terminal" evidence="7">
    <location>
        <begin position="184"/>
        <end position="298"/>
    </location>
</feature>
<evidence type="ECO:0000259" key="6">
    <source>
        <dbReference type="Pfam" id="PF03755"/>
    </source>
</evidence>
<evidence type="ECO:0000256" key="4">
    <source>
        <dbReference type="ARBA" id="ARBA00022801"/>
    </source>
</evidence>
<keyword evidence="2" id="KW-0540">Nuclease</keyword>
<comment type="similarity">
    <text evidence="5">Belongs to the YicC/YloC family.</text>
</comment>
<dbReference type="EMBL" id="AP027142">
    <property type="protein sequence ID" value="BDV32697.1"/>
    <property type="molecule type" value="Genomic_DNA"/>
</dbReference>
<dbReference type="PANTHER" id="PTHR30636">
    <property type="entry name" value="UPF0701 PROTEIN YICC"/>
    <property type="match status" value="1"/>
</dbReference>
<sequence>MTASFVASMTGFARARGSHGPWSYAWELKTVNAKGLDLRLRVPPNFDAVEIKARAAISARLARGSVFGNLTAKRAEEEGSARINRPALDRLLAALDDLPQLASLRPASLDGLLAIRGVVEIVEPEDDEAQRAGLEKNLLGALDETLDALLASRRAEGAALTAVLRERLTRIGALTAQADALPARQPEAVRQRLAQQVARLLESAEGLDPARLHQEAVLLAVKADIREELDRLAAHVASAQKLLAEGGPVGRRLDFLAQEFSRETNTLCAKSNDPALTEIGLELKIEVEQLREQVQNIE</sequence>
<dbReference type="NCBIfam" id="TIGR00255">
    <property type="entry name" value="YicC/YloC family endoribonuclease"/>
    <property type="match status" value="1"/>
</dbReference>
<evidence type="ECO:0000256" key="3">
    <source>
        <dbReference type="ARBA" id="ARBA00022759"/>
    </source>
</evidence>
<evidence type="ECO:0008006" key="10">
    <source>
        <dbReference type="Google" id="ProtNLM"/>
    </source>
</evidence>